<dbReference type="Gene3D" id="1.10.510.10">
    <property type="entry name" value="Transferase(Phosphotransferase) domain 1"/>
    <property type="match status" value="1"/>
</dbReference>
<evidence type="ECO:0000256" key="6">
    <source>
        <dbReference type="ARBA" id="ARBA00022777"/>
    </source>
</evidence>
<comment type="similarity">
    <text evidence="1">Belongs to the protein kinase superfamily. CMGC Ser/Thr protein kinase family. CDC2/CDKX subfamily.</text>
</comment>
<accession>A0A0F7SK64</accession>
<dbReference type="InterPro" id="IPR017441">
    <property type="entry name" value="Protein_kinase_ATP_BS"/>
</dbReference>
<feature type="compositionally biased region" description="Basic and acidic residues" evidence="11">
    <location>
        <begin position="924"/>
        <end position="942"/>
    </location>
</feature>
<dbReference type="GO" id="GO:0004693">
    <property type="term" value="F:cyclin-dependent protein serine/threonine kinase activity"/>
    <property type="evidence" value="ECO:0007669"/>
    <property type="project" value="UniProtKB-EC"/>
</dbReference>
<feature type="compositionally biased region" description="Polar residues" evidence="11">
    <location>
        <begin position="518"/>
        <end position="528"/>
    </location>
</feature>
<evidence type="ECO:0000256" key="1">
    <source>
        <dbReference type="ARBA" id="ARBA00006485"/>
    </source>
</evidence>
<feature type="compositionally biased region" description="Polar residues" evidence="11">
    <location>
        <begin position="1"/>
        <end position="13"/>
    </location>
</feature>
<dbReference type="FunFam" id="1.10.510.10:FF:000624">
    <property type="entry name" value="Mitogen-activated protein kinase"/>
    <property type="match status" value="1"/>
</dbReference>
<dbReference type="Gene3D" id="3.30.200.20">
    <property type="entry name" value="Phosphorylase Kinase, domain 1"/>
    <property type="match status" value="1"/>
</dbReference>
<feature type="compositionally biased region" description="Pro residues" evidence="11">
    <location>
        <begin position="718"/>
        <end position="730"/>
    </location>
</feature>
<feature type="compositionally biased region" description="Low complexity" evidence="11">
    <location>
        <begin position="579"/>
        <end position="619"/>
    </location>
</feature>
<feature type="region of interest" description="Disordered" evidence="11">
    <location>
        <begin position="793"/>
        <end position="1077"/>
    </location>
</feature>
<feature type="compositionally biased region" description="Polar residues" evidence="11">
    <location>
        <begin position="130"/>
        <end position="146"/>
    </location>
</feature>
<feature type="compositionally biased region" description="Polar residues" evidence="11">
    <location>
        <begin position="203"/>
        <end position="236"/>
    </location>
</feature>
<dbReference type="GO" id="GO:0005524">
    <property type="term" value="F:ATP binding"/>
    <property type="evidence" value="ECO:0007669"/>
    <property type="project" value="UniProtKB-UniRule"/>
</dbReference>
<dbReference type="Pfam" id="PF00069">
    <property type="entry name" value="Pkinase"/>
    <property type="match status" value="1"/>
</dbReference>
<keyword evidence="5 10" id="KW-0547">Nucleotide-binding</keyword>
<dbReference type="PROSITE" id="PS00107">
    <property type="entry name" value="PROTEIN_KINASE_ATP"/>
    <property type="match status" value="1"/>
</dbReference>
<dbReference type="EMBL" id="LN483124">
    <property type="protein sequence ID" value="CED82512.1"/>
    <property type="molecule type" value="Genomic_DNA"/>
</dbReference>
<feature type="compositionally biased region" description="Low complexity" evidence="11">
    <location>
        <begin position="178"/>
        <end position="197"/>
    </location>
</feature>
<name>A0A0F7SK64_PHARH</name>
<feature type="compositionally biased region" description="Low complexity" evidence="11">
    <location>
        <begin position="640"/>
        <end position="653"/>
    </location>
</feature>
<protein>
    <recommendedName>
        <fullName evidence="2">cyclin-dependent kinase</fullName>
        <ecNumber evidence="2">2.7.11.22</ecNumber>
    </recommendedName>
</protein>
<feature type="region of interest" description="Disordered" evidence="11">
    <location>
        <begin position="1391"/>
        <end position="1413"/>
    </location>
</feature>
<feature type="binding site" evidence="10">
    <location>
        <position position="1111"/>
    </location>
    <ligand>
        <name>ATP</name>
        <dbReference type="ChEBI" id="CHEBI:30616"/>
    </ligand>
</feature>
<dbReference type="InterPro" id="IPR008271">
    <property type="entry name" value="Ser/Thr_kinase_AS"/>
</dbReference>
<evidence type="ECO:0000256" key="9">
    <source>
        <dbReference type="ARBA" id="ARBA00048367"/>
    </source>
</evidence>
<dbReference type="PANTHER" id="PTHR24056:SF546">
    <property type="entry name" value="CYCLIN-DEPENDENT KINASE 12"/>
    <property type="match status" value="1"/>
</dbReference>
<feature type="compositionally biased region" description="Low complexity" evidence="11">
    <location>
        <begin position="1036"/>
        <end position="1047"/>
    </location>
</feature>
<feature type="compositionally biased region" description="Basic and acidic residues" evidence="11">
    <location>
        <begin position="80"/>
        <end position="90"/>
    </location>
</feature>
<keyword evidence="6 13" id="KW-0418">Kinase</keyword>
<dbReference type="EC" id="2.7.11.22" evidence="2"/>
<sequence>MSWERSSSRYPSQTSLPLPSVSSKSSTATASSSMNNNSQSAFYPTSSSWESSKRRPSSPPHNSSAATSSGRSAMGVASIGKEDPGWDAFRRSSSRSTSSSSTALPPLRSHARDSLSSTHSSSTTTADSSYRNSTVDRWNLPTGSTYASLPPPTSASSSSSAAPASSRSYGGGWGGAGTNTAVGSLPRSGSDRTSSTSRKWESGSKSQLLPSRSSGSTASIPASTTDDALGSGSTSSWERRRDRLGDQMTGGQAPYGSNTHSSKSRVGANWGWDDRNYSSDHTSAVAPPPTVSSRARSRSPSRSPPPPHHTQFNSRHPSSSTASYQPASRRAAYPAVSSSSSSTHAHHPPSHQRYSPGRKQHAPSRRSPSPEYNTYYDRRRGREPRAEPRGKKEKKFYPSHEPERKIDRSRTKSASRSRSSSRSSIHSSRSRSRSRSASRMTKQKPSNRGADDGVGAKTSQRRWSVFSDNKSGMSSPRGRSESPPMSLEMERAWAAKDRERQRREQDPDRSFGKRDRSASPSLTASQAIIGSEVPPGPGERTHGWAASGFGGVNSIPSAPANKKGKWDRGSPAPGPPSGPRSRAGNQTGSSSGFFPPSGPAASRTSNSASSPAPAPHTTTHVFGPPPKVPLSAAEKRAQFSTGPGSLLSSSPGTAFKDPYQRTYEPSPLQAHLLSSANEKDAVPAGPKVHRPIYPPAPSRLRPRSPEEKEPVSTFRTLAPPPPPPPPPPPSLAASSEAIPAAHAQTADRGVASALDRHTVGTGVVQPIRFGLSAQLATPGEKLGGPTARVSKFFSLDDDTEKDMVNQAGERNKDSRNGSKPKGSERDLENEREIEREKREEKRKKDAMEREVDRFSESLADRDSRLPREREREGDRNRDRDHNRPREDYRDREREFRREGFHSGRPHRSQRKYDDRTEPGLIPARYREPEQEKSGRPKKREPSADPFGRAPRAYRSPSPDMEQIWRRKKPESTVPESEISSHGERDKMEVDQPAETDDRRDPSTAAASEVPSVVSTRSTSPVGSYPAYPSAQTQPASVSEPSHVSSSSLTGKPSHDDHSAPAPAAPATPFVNGSQIPPTTETYQKIAQVGEGTYGKVYKARNNETGLYVALKRIRMEGEKEGFPVTAMREIKLLQSLNHPNVVRLFEMMVSQGSCHMVFEYMDHDLTGVLSQSQYVFSPANLKSLCHQMISGLSHLHFKGVLHRDMKGSNILINSLGELKLADFGLARFYHKRRRSDYTNRVITLWYRPIELLLGATEYGAEVDMWSAGCIMLEIFTRKTTFPGADEISQLEKIYSLCGTPNEEEWPGLTDLPWYELLNKDVPPVRSRLREIFEPLLSPGAMRLAEGLLEYDPVKRTTAAEALQMDYFTTEEPPMQMPFHLAEVGGEFHELEAKRDRAKKRAKGRAEGDHRSGT</sequence>
<dbReference type="InterPro" id="IPR050108">
    <property type="entry name" value="CDK"/>
</dbReference>
<dbReference type="FunFam" id="3.30.200.20:FF:000375">
    <property type="entry name" value="Cell division related protein kinase 2"/>
    <property type="match status" value="1"/>
</dbReference>
<evidence type="ECO:0000256" key="4">
    <source>
        <dbReference type="ARBA" id="ARBA00022679"/>
    </source>
</evidence>
<evidence type="ECO:0000313" key="13">
    <source>
        <dbReference type="EMBL" id="CED82512.1"/>
    </source>
</evidence>
<organism evidence="13">
    <name type="scientific">Phaffia rhodozyma</name>
    <name type="common">Yeast</name>
    <name type="synonym">Xanthophyllomyces dendrorhous</name>
    <dbReference type="NCBI Taxonomy" id="264483"/>
    <lineage>
        <taxon>Eukaryota</taxon>
        <taxon>Fungi</taxon>
        <taxon>Dikarya</taxon>
        <taxon>Basidiomycota</taxon>
        <taxon>Agaricomycotina</taxon>
        <taxon>Tremellomycetes</taxon>
        <taxon>Cystofilobasidiales</taxon>
        <taxon>Mrakiaceae</taxon>
        <taxon>Phaffia</taxon>
    </lineage>
</organism>
<dbReference type="InterPro" id="IPR011009">
    <property type="entry name" value="Kinase-like_dom_sf"/>
</dbReference>
<feature type="compositionally biased region" description="Low complexity" evidence="11">
    <location>
        <begin position="291"/>
        <end position="301"/>
    </location>
</feature>
<feature type="compositionally biased region" description="Low complexity" evidence="11">
    <location>
        <begin position="60"/>
        <end position="69"/>
    </location>
</feature>
<dbReference type="GO" id="GO:0008353">
    <property type="term" value="F:RNA polymerase II CTD heptapeptide repeat kinase activity"/>
    <property type="evidence" value="ECO:0007669"/>
    <property type="project" value="TreeGrafter"/>
</dbReference>
<feature type="compositionally biased region" description="Low complexity" evidence="11">
    <location>
        <begin position="1007"/>
        <end position="1023"/>
    </location>
</feature>
<feature type="compositionally biased region" description="Low complexity" evidence="11">
    <location>
        <begin position="731"/>
        <end position="743"/>
    </location>
</feature>
<feature type="compositionally biased region" description="Basic and acidic residues" evidence="11">
    <location>
        <begin position="1403"/>
        <end position="1413"/>
    </location>
</feature>
<keyword evidence="7 10" id="KW-0067">ATP-binding</keyword>
<dbReference type="SMART" id="SM00220">
    <property type="entry name" value="S_TKc"/>
    <property type="match status" value="1"/>
</dbReference>
<evidence type="ECO:0000256" key="10">
    <source>
        <dbReference type="PROSITE-ProRule" id="PRU10141"/>
    </source>
</evidence>
<comment type="catalytic activity">
    <reaction evidence="9">
        <text>L-seryl-[protein] + ATP = O-phospho-L-seryl-[protein] + ADP + H(+)</text>
        <dbReference type="Rhea" id="RHEA:17989"/>
        <dbReference type="Rhea" id="RHEA-COMP:9863"/>
        <dbReference type="Rhea" id="RHEA-COMP:11604"/>
        <dbReference type="ChEBI" id="CHEBI:15378"/>
        <dbReference type="ChEBI" id="CHEBI:29999"/>
        <dbReference type="ChEBI" id="CHEBI:30616"/>
        <dbReference type="ChEBI" id="CHEBI:83421"/>
        <dbReference type="ChEBI" id="CHEBI:456216"/>
        <dbReference type="EC" id="2.7.11.22"/>
    </reaction>
</comment>
<proteinExistence type="inferred from homology"/>
<feature type="compositionally biased region" description="Basic and acidic residues" evidence="11">
    <location>
        <begin position="488"/>
        <end position="517"/>
    </location>
</feature>
<dbReference type="InterPro" id="IPR000719">
    <property type="entry name" value="Prot_kinase_dom"/>
</dbReference>
<evidence type="ECO:0000256" key="5">
    <source>
        <dbReference type="ARBA" id="ARBA00022741"/>
    </source>
</evidence>
<evidence type="ECO:0000256" key="8">
    <source>
        <dbReference type="ARBA" id="ARBA00047811"/>
    </source>
</evidence>
<feature type="compositionally biased region" description="Polar residues" evidence="11">
    <location>
        <begin position="310"/>
        <end position="325"/>
    </location>
</feature>
<keyword evidence="3" id="KW-0723">Serine/threonine-protein kinase</keyword>
<evidence type="ECO:0000259" key="12">
    <source>
        <dbReference type="PROSITE" id="PS50011"/>
    </source>
</evidence>
<reference evidence="13" key="1">
    <citation type="submission" date="2014-08" db="EMBL/GenBank/DDBJ databases">
        <authorList>
            <person name="Sharma Rahul"/>
            <person name="Thines Marco"/>
        </authorList>
    </citation>
    <scope>NUCLEOTIDE SEQUENCE</scope>
</reference>
<dbReference type="GO" id="GO:0032968">
    <property type="term" value="P:positive regulation of transcription elongation by RNA polymerase II"/>
    <property type="evidence" value="ECO:0007669"/>
    <property type="project" value="TreeGrafter"/>
</dbReference>
<dbReference type="GO" id="GO:0030332">
    <property type="term" value="F:cyclin binding"/>
    <property type="evidence" value="ECO:0007669"/>
    <property type="project" value="TreeGrafter"/>
</dbReference>
<feature type="domain" description="Protein kinase" evidence="12">
    <location>
        <begin position="1082"/>
        <end position="1367"/>
    </location>
</feature>
<comment type="catalytic activity">
    <reaction evidence="8">
        <text>L-threonyl-[protein] + ATP = O-phospho-L-threonyl-[protein] + ADP + H(+)</text>
        <dbReference type="Rhea" id="RHEA:46608"/>
        <dbReference type="Rhea" id="RHEA-COMP:11060"/>
        <dbReference type="Rhea" id="RHEA-COMP:11605"/>
        <dbReference type="ChEBI" id="CHEBI:15378"/>
        <dbReference type="ChEBI" id="CHEBI:30013"/>
        <dbReference type="ChEBI" id="CHEBI:30616"/>
        <dbReference type="ChEBI" id="CHEBI:61977"/>
        <dbReference type="ChEBI" id="CHEBI:456216"/>
        <dbReference type="EC" id="2.7.11.22"/>
    </reaction>
</comment>
<feature type="compositionally biased region" description="Low complexity" evidence="11">
    <location>
        <begin position="14"/>
        <end position="50"/>
    </location>
</feature>
<evidence type="ECO:0000256" key="7">
    <source>
        <dbReference type="ARBA" id="ARBA00022840"/>
    </source>
</evidence>
<dbReference type="PROSITE" id="PS00108">
    <property type="entry name" value="PROTEIN_KINASE_ST"/>
    <property type="match status" value="1"/>
</dbReference>
<dbReference type="SUPFAM" id="SSF56112">
    <property type="entry name" value="Protein kinase-like (PK-like)"/>
    <property type="match status" value="1"/>
</dbReference>
<feature type="compositionally biased region" description="Basic and acidic residues" evidence="11">
    <location>
        <begin position="376"/>
        <end position="410"/>
    </location>
</feature>
<feature type="compositionally biased region" description="Basic residues" evidence="11">
    <location>
        <begin position="344"/>
        <end position="364"/>
    </location>
</feature>
<feature type="region of interest" description="Disordered" evidence="11">
    <location>
        <begin position="1"/>
        <end position="754"/>
    </location>
</feature>
<evidence type="ECO:0000256" key="3">
    <source>
        <dbReference type="ARBA" id="ARBA00022527"/>
    </source>
</evidence>
<feature type="compositionally biased region" description="Basic and acidic residues" evidence="11">
    <location>
        <begin position="978"/>
        <end position="1001"/>
    </location>
</feature>
<evidence type="ECO:0000256" key="2">
    <source>
        <dbReference type="ARBA" id="ARBA00012425"/>
    </source>
</evidence>
<feature type="compositionally biased region" description="Low complexity" evidence="11">
    <location>
        <begin position="412"/>
        <end position="427"/>
    </location>
</feature>
<keyword evidence="4" id="KW-0808">Transferase</keyword>
<dbReference type="PANTHER" id="PTHR24056">
    <property type="entry name" value="CELL DIVISION PROTEIN KINASE"/>
    <property type="match status" value="1"/>
</dbReference>
<dbReference type="GO" id="GO:0008024">
    <property type="term" value="C:cyclin/CDK positive transcription elongation factor complex"/>
    <property type="evidence" value="ECO:0007669"/>
    <property type="project" value="TreeGrafter"/>
</dbReference>
<dbReference type="CDD" id="cd07840">
    <property type="entry name" value="STKc_CDK9_like"/>
    <property type="match status" value="1"/>
</dbReference>
<feature type="compositionally biased region" description="Basic and acidic residues" evidence="11">
    <location>
        <begin position="809"/>
        <end position="901"/>
    </location>
</feature>
<feature type="compositionally biased region" description="Polar residues" evidence="11">
    <location>
        <begin position="457"/>
        <end position="474"/>
    </location>
</feature>
<dbReference type="PROSITE" id="PS50011">
    <property type="entry name" value="PROTEIN_KINASE_DOM"/>
    <property type="match status" value="1"/>
</dbReference>
<evidence type="ECO:0000256" key="11">
    <source>
        <dbReference type="SAM" id="MobiDB-lite"/>
    </source>
</evidence>
<feature type="compositionally biased region" description="Low complexity" evidence="11">
    <location>
        <begin position="114"/>
        <end position="129"/>
    </location>
</feature>
<feature type="compositionally biased region" description="Low complexity" evidence="11">
    <location>
        <begin position="154"/>
        <end position="168"/>
    </location>
</feature>
<feature type="compositionally biased region" description="Low complexity" evidence="11">
    <location>
        <begin position="326"/>
        <end position="343"/>
    </location>
</feature>